<sequence length="72" mass="8231">MKQAKLHFEHLGYKILPASVGCSQGLNFGMLSFIPQFRALYNSSLALKEMIGYWVAKICKFLPINNRLRLTI</sequence>
<gene>
    <name evidence="1" type="ORF">QJT92_09110</name>
    <name evidence="2" type="ORF">QJU93_02680</name>
    <name evidence="3" type="ORF">SAMN05444853_11348</name>
</gene>
<evidence type="ECO:0000313" key="2">
    <source>
        <dbReference type="EMBL" id="MDP8172262.1"/>
    </source>
</evidence>
<dbReference type="Proteomes" id="UP001236239">
    <property type="component" value="Unassembled WGS sequence"/>
</dbReference>
<reference evidence="1 5" key="3">
    <citation type="journal article" date="2023" name="Front. Microbiol.">
        <title>Phylogeography and host specificity of Pasteurellaceae pathogenic to sea-farmed fish in the north-east Atlantic.</title>
        <authorList>
            <person name="Gulla S."/>
            <person name="Colquhoun D.J."/>
            <person name="Olsen A.B."/>
            <person name="Spilsberg B."/>
            <person name="Lagesen K."/>
            <person name="Aakesson C.P."/>
            <person name="Strom S."/>
            <person name="Manji F."/>
            <person name="Birkbeck T.H."/>
            <person name="Nilsen H.K."/>
        </authorList>
    </citation>
    <scope>NUCLEOTIDE SEQUENCE [LARGE SCALE GENOMIC DNA]</scope>
    <source>
        <strain evidence="1 5">VIO11850</strain>
    </source>
</reference>
<accession>A0A1H7XPE7</accession>
<organism evidence="3 4">
    <name type="scientific">Phocoenobacter skyensis</name>
    <dbReference type="NCBI Taxonomy" id="97481"/>
    <lineage>
        <taxon>Bacteria</taxon>
        <taxon>Pseudomonadati</taxon>
        <taxon>Pseudomonadota</taxon>
        <taxon>Gammaproteobacteria</taxon>
        <taxon>Pasteurellales</taxon>
        <taxon>Pasteurellaceae</taxon>
        <taxon>Phocoenobacter</taxon>
    </lineage>
</organism>
<reference evidence="2" key="4">
    <citation type="journal article" date="2023" name="Front. Microbiol.">
        <title>Phylogeography and host specificity of Pasteurellaceae pathogenic to sea-farmed fish in the north-east Atlantic.</title>
        <authorList>
            <person name="Gulla S."/>
            <person name="Colquhoun D.J."/>
            <person name="Olsen A.B."/>
            <person name="Spilsberg B."/>
            <person name="Lagesen K."/>
            <person name="Aakesson C.P."/>
            <person name="Strom S."/>
            <person name="Manji F."/>
            <person name="Birkbeck T.H."/>
            <person name="Nilsen H.K."/>
        </authorList>
    </citation>
    <scope>NUCLEOTIDE SEQUENCE</scope>
    <source>
        <strain evidence="2">TW16_20</strain>
    </source>
</reference>
<protein>
    <submittedName>
        <fullName evidence="3">Uncharacterized protein</fullName>
    </submittedName>
</protein>
<name>A0A1H7XPE7_9PAST</name>
<dbReference type="EMBL" id="JASAVS010000022">
    <property type="protein sequence ID" value="MDP8086076.1"/>
    <property type="molecule type" value="Genomic_DNA"/>
</dbReference>
<dbReference type="Proteomes" id="UP001224812">
    <property type="component" value="Unassembled WGS sequence"/>
</dbReference>
<dbReference type="EMBL" id="FOBN01000013">
    <property type="protein sequence ID" value="SEM35088.1"/>
    <property type="molecule type" value="Genomic_DNA"/>
</dbReference>
<dbReference type="STRING" id="97481.SAMN05444853_11348"/>
<evidence type="ECO:0000313" key="5">
    <source>
        <dbReference type="Proteomes" id="UP001224812"/>
    </source>
</evidence>
<dbReference type="Proteomes" id="UP000198883">
    <property type="component" value="Unassembled WGS sequence"/>
</dbReference>
<dbReference type="OrthoDB" id="9809813at2"/>
<reference evidence="4" key="1">
    <citation type="submission" date="2016-10" db="EMBL/GenBank/DDBJ databases">
        <authorList>
            <person name="Varghese N."/>
            <person name="Submissions S."/>
        </authorList>
    </citation>
    <scope>NUCLEOTIDE SEQUENCE [LARGE SCALE GENOMIC DNA]</scope>
    <source>
        <strain evidence="4">DSM 24204</strain>
    </source>
</reference>
<keyword evidence="5" id="KW-1185">Reference proteome</keyword>
<dbReference type="EMBL" id="JASAYQ010000003">
    <property type="protein sequence ID" value="MDP8172262.1"/>
    <property type="molecule type" value="Genomic_DNA"/>
</dbReference>
<proteinExistence type="predicted"/>
<evidence type="ECO:0000313" key="3">
    <source>
        <dbReference type="EMBL" id="SEM35088.1"/>
    </source>
</evidence>
<dbReference type="AlphaFoldDB" id="A0A1H7XPE7"/>
<reference evidence="3" key="2">
    <citation type="submission" date="2016-10" db="EMBL/GenBank/DDBJ databases">
        <authorList>
            <person name="de Groot N.N."/>
        </authorList>
    </citation>
    <scope>NUCLEOTIDE SEQUENCE [LARGE SCALE GENOMIC DNA]</scope>
    <source>
        <strain evidence="3">DSM 24204</strain>
    </source>
</reference>
<evidence type="ECO:0000313" key="1">
    <source>
        <dbReference type="EMBL" id="MDP8086076.1"/>
    </source>
</evidence>
<evidence type="ECO:0000313" key="4">
    <source>
        <dbReference type="Proteomes" id="UP000198883"/>
    </source>
</evidence>